<proteinExistence type="predicted"/>
<name>A0AAE1LEB6_9NEOP</name>
<gene>
    <name evidence="1" type="ORF">KUF71_006274</name>
</gene>
<dbReference type="Proteomes" id="UP001219518">
    <property type="component" value="Unassembled WGS sequence"/>
</dbReference>
<keyword evidence="2" id="KW-1185">Reference proteome</keyword>
<dbReference type="AlphaFoldDB" id="A0AAE1LEB6"/>
<accession>A0AAE1LEB6</accession>
<reference evidence="1" key="1">
    <citation type="submission" date="2021-07" db="EMBL/GenBank/DDBJ databases">
        <authorList>
            <person name="Catto M.A."/>
            <person name="Jacobson A."/>
            <person name="Kennedy G."/>
            <person name="Labadie P."/>
            <person name="Hunt B.G."/>
            <person name="Srinivasan R."/>
        </authorList>
    </citation>
    <scope>NUCLEOTIDE SEQUENCE</scope>
    <source>
        <strain evidence="1">PL_HMW_Pooled</strain>
        <tissue evidence="1">Head</tissue>
    </source>
</reference>
<evidence type="ECO:0000313" key="1">
    <source>
        <dbReference type="EMBL" id="KAK3916503.1"/>
    </source>
</evidence>
<comment type="caution">
    <text evidence="1">The sequence shown here is derived from an EMBL/GenBank/DDBJ whole genome shotgun (WGS) entry which is preliminary data.</text>
</comment>
<organism evidence="1 2">
    <name type="scientific">Frankliniella fusca</name>
    <dbReference type="NCBI Taxonomy" id="407009"/>
    <lineage>
        <taxon>Eukaryota</taxon>
        <taxon>Metazoa</taxon>
        <taxon>Ecdysozoa</taxon>
        <taxon>Arthropoda</taxon>
        <taxon>Hexapoda</taxon>
        <taxon>Insecta</taxon>
        <taxon>Pterygota</taxon>
        <taxon>Neoptera</taxon>
        <taxon>Paraneoptera</taxon>
        <taxon>Thysanoptera</taxon>
        <taxon>Terebrantia</taxon>
        <taxon>Thripoidea</taxon>
        <taxon>Thripidae</taxon>
        <taxon>Frankliniella</taxon>
    </lineage>
</organism>
<protein>
    <submittedName>
        <fullName evidence="1">Protein TraJ</fullName>
    </submittedName>
</protein>
<sequence>MCRFGFQKDFPCNASLQKNDSGEWVFEPERNSLVSKYRYCSCDIYKRLKAIHKLYMKSCAERDIGAQEVCHGLLGLPFCSAGGRKFVYLNLSEKKWIQISESLRSDDTENDQTIHGKSAV</sequence>
<dbReference type="EMBL" id="JAHWGI010000537">
    <property type="protein sequence ID" value="KAK3916503.1"/>
    <property type="molecule type" value="Genomic_DNA"/>
</dbReference>
<reference evidence="1" key="2">
    <citation type="journal article" date="2023" name="BMC Genomics">
        <title>Pest status, molecular evolution, and epigenetic factors derived from the genome assembly of Frankliniella fusca, a thysanopteran phytovirus vector.</title>
        <authorList>
            <person name="Catto M.A."/>
            <person name="Labadie P.E."/>
            <person name="Jacobson A.L."/>
            <person name="Kennedy G.G."/>
            <person name="Srinivasan R."/>
            <person name="Hunt B.G."/>
        </authorList>
    </citation>
    <scope>NUCLEOTIDE SEQUENCE</scope>
    <source>
        <strain evidence="1">PL_HMW_Pooled</strain>
    </source>
</reference>
<evidence type="ECO:0000313" key="2">
    <source>
        <dbReference type="Proteomes" id="UP001219518"/>
    </source>
</evidence>